<dbReference type="Proteomes" id="UP001155059">
    <property type="component" value="Unassembled WGS sequence"/>
</dbReference>
<dbReference type="Gene3D" id="3.40.50.2300">
    <property type="match status" value="1"/>
</dbReference>
<organism evidence="10 12">
    <name type="scientific">Pseudomonas morbosilactucae</name>
    <dbReference type="NCBI Taxonomy" id="2938197"/>
    <lineage>
        <taxon>Bacteria</taxon>
        <taxon>Pseudomonadati</taxon>
        <taxon>Pseudomonadota</taxon>
        <taxon>Gammaproteobacteria</taxon>
        <taxon>Pseudomonadales</taxon>
        <taxon>Pseudomonadaceae</taxon>
        <taxon>Pseudomonas</taxon>
    </lineage>
</organism>
<dbReference type="NCBIfam" id="NF001965">
    <property type="entry name" value="PRK00742.1"/>
    <property type="match status" value="1"/>
</dbReference>
<comment type="catalytic activity">
    <reaction evidence="5">
        <text>L-glutaminyl-[protein] + H2O = L-glutamyl-[protein] + NH4(+)</text>
        <dbReference type="Rhea" id="RHEA:16441"/>
        <dbReference type="Rhea" id="RHEA-COMP:10207"/>
        <dbReference type="Rhea" id="RHEA-COMP:10208"/>
        <dbReference type="ChEBI" id="CHEBI:15377"/>
        <dbReference type="ChEBI" id="CHEBI:28938"/>
        <dbReference type="ChEBI" id="CHEBI:29973"/>
        <dbReference type="ChEBI" id="CHEBI:30011"/>
        <dbReference type="EC" id="3.5.1.44"/>
    </reaction>
</comment>
<dbReference type="GO" id="GO:0008984">
    <property type="term" value="F:protein-glutamate methylesterase activity"/>
    <property type="evidence" value="ECO:0007669"/>
    <property type="project" value="UniProtKB-UniRule"/>
</dbReference>
<dbReference type="InterPro" id="IPR001789">
    <property type="entry name" value="Sig_transdc_resp-reg_receiver"/>
</dbReference>
<evidence type="ECO:0000313" key="13">
    <source>
        <dbReference type="Proteomes" id="UP001155163"/>
    </source>
</evidence>
<dbReference type="PIRSF" id="PIRSF000876">
    <property type="entry name" value="RR_chemtxs_CheB"/>
    <property type="match status" value="1"/>
</dbReference>
<evidence type="ECO:0000256" key="2">
    <source>
        <dbReference type="ARBA" id="ARBA00022500"/>
    </source>
</evidence>
<dbReference type="PANTHER" id="PTHR42872">
    <property type="entry name" value="PROTEIN-GLUTAMATE METHYLESTERASE/PROTEIN-GLUTAMINE GLUTAMINASE"/>
    <property type="match status" value="1"/>
</dbReference>
<dbReference type="GO" id="GO:0006935">
    <property type="term" value="P:chemotaxis"/>
    <property type="evidence" value="ECO:0007669"/>
    <property type="project" value="UniProtKB-UniRule"/>
</dbReference>
<sequence length="352" mass="38197">MSEIKVFIVDDSALVRQVLSTCLENHPRIRVIGMAADPLYAIDKMRRDWPDVLILDVEMPRMDGLTFLRQIMSERPTPTIICSTLTEQGNNVAVEALAAGAVGVFTKAKLGLKQSLEQMAADLIRKVEEGARSRPRALQATPLAAQESNVAPAPSLLQTTERVVALGCSTGGTQALEFVLRQLPRDCPGIVIVQHMPEKFTADFARRLNSLCQIEVREARHLDRVHSGLALLAPGGLHMQLKRSGAHYQVEVIDGPPVNRHKPSVDVLFRSVARQGATNTLGIIMTGMGDDGARGLLAMRESGAQTVAQDEASCVVFGMPREAIRLGAAQQVEPLAKVARLIQQFACGPRHG</sequence>
<dbReference type="EC" id="3.5.1.44" evidence="5"/>
<feature type="domain" description="Response regulatory" evidence="8">
    <location>
        <begin position="5"/>
        <end position="122"/>
    </location>
</feature>
<evidence type="ECO:0000313" key="11">
    <source>
        <dbReference type="EMBL" id="MCK9812798.1"/>
    </source>
</evidence>
<evidence type="ECO:0000313" key="12">
    <source>
        <dbReference type="Proteomes" id="UP001155059"/>
    </source>
</evidence>
<dbReference type="SMART" id="SM00448">
    <property type="entry name" value="REC"/>
    <property type="match status" value="1"/>
</dbReference>
<evidence type="ECO:0000256" key="5">
    <source>
        <dbReference type="HAMAP-Rule" id="MF_00099"/>
    </source>
</evidence>
<dbReference type="EMBL" id="JALQCX010000004">
    <property type="protein sequence ID" value="MCK9812798.1"/>
    <property type="molecule type" value="Genomic_DNA"/>
</dbReference>
<dbReference type="PANTHER" id="PTHR42872:SF6">
    <property type="entry name" value="PROTEIN-GLUTAMATE METHYLESTERASE_PROTEIN-GLUTAMINE GLUTAMINASE"/>
    <property type="match status" value="1"/>
</dbReference>
<dbReference type="EC" id="3.1.1.61" evidence="5"/>
<proteinExistence type="inferred from homology"/>
<comment type="function">
    <text evidence="5">Involved in chemotaxis. Part of a chemotaxis signal transduction system that modulates chemotaxis in response to various stimuli. Catalyzes the demethylation of specific methylglutamate residues introduced into the chemoreceptors (methyl-accepting chemotaxis proteins or MCP) by CheR. Also mediates the irreversible deamidation of specific glutamine residues to glutamic acid.</text>
</comment>
<name>A0A9X1YUM7_9PSED</name>
<dbReference type="PROSITE" id="PS50110">
    <property type="entry name" value="RESPONSE_REGULATORY"/>
    <property type="match status" value="1"/>
</dbReference>
<feature type="modified residue" description="4-aspartylphosphate" evidence="5 7">
    <location>
        <position position="56"/>
    </location>
</feature>
<comment type="caution">
    <text evidence="10">The sequence shown here is derived from an EMBL/GenBank/DDBJ whole genome shotgun (WGS) entry which is preliminary data.</text>
</comment>
<evidence type="ECO:0000259" key="8">
    <source>
        <dbReference type="PROSITE" id="PS50110"/>
    </source>
</evidence>
<dbReference type="SUPFAM" id="SSF52172">
    <property type="entry name" value="CheY-like"/>
    <property type="match status" value="1"/>
</dbReference>
<evidence type="ECO:0000256" key="3">
    <source>
        <dbReference type="ARBA" id="ARBA00022801"/>
    </source>
</evidence>
<dbReference type="CDD" id="cd16432">
    <property type="entry name" value="CheB_Rec"/>
    <property type="match status" value="1"/>
</dbReference>
<dbReference type="Pfam" id="PF01339">
    <property type="entry name" value="CheB_methylest"/>
    <property type="match status" value="1"/>
</dbReference>
<evidence type="ECO:0000313" key="10">
    <source>
        <dbReference type="EMBL" id="MCK9797969.1"/>
    </source>
</evidence>
<protein>
    <recommendedName>
        <fullName evidence="5">Protein-glutamate methylesterase/protein-glutamine glutaminase</fullName>
        <ecNumber evidence="5">3.1.1.61</ecNumber>
        <ecNumber evidence="5">3.5.1.44</ecNumber>
    </recommendedName>
</protein>
<feature type="active site" evidence="5 6">
    <location>
        <position position="195"/>
    </location>
</feature>
<evidence type="ECO:0000256" key="7">
    <source>
        <dbReference type="PROSITE-ProRule" id="PRU00169"/>
    </source>
</evidence>
<evidence type="ECO:0000256" key="6">
    <source>
        <dbReference type="PROSITE-ProRule" id="PRU00050"/>
    </source>
</evidence>
<comment type="domain">
    <text evidence="5">Contains a C-terminal catalytic domain, and an N-terminal region which modulates catalytic activity.</text>
</comment>
<dbReference type="InterPro" id="IPR035909">
    <property type="entry name" value="CheB_C"/>
</dbReference>
<feature type="domain" description="CheB-type methylesterase" evidence="9">
    <location>
        <begin position="157"/>
        <end position="344"/>
    </location>
</feature>
<dbReference type="HAMAP" id="MF_00099">
    <property type="entry name" value="CheB_chemtxs"/>
    <property type="match status" value="1"/>
</dbReference>
<feature type="active site" evidence="5 6">
    <location>
        <position position="291"/>
    </location>
</feature>
<dbReference type="InterPro" id="IPR011006">
    <property type="entry name" value="CheY-like_superfamily"/>
</dbReference>
<dbReference type="Proteomes" id="UP001155163">
    <property type="component" value="Unassembled WGS sequence"/>
</dbReference>
<dbReference type="GO" id="GO:0005737">
    <property type="term" value="C:cytoplasm"/>
    <property type="evidence" value="ECO:0007669"/>
    <property type="project" value="UniProtKB-SubCell"/>
</dbReference>
<keyword evidence="2 5" id="KW-0145">Chemotaxis</keyword>
<dbReference type="Gene3D" id="3.40.50.180">
    <property type="entry name" value="Methylesterase CheB, C-terminal domain"/>
    <property type="match status" value="1"/>
</dbReference>
<dbReference type="EMBL" id="JALQCW010000019">
    <property type="protein sequence ID" value="MCK9797969.1"/>
    <property type="molecule type" value="Genomic_DNA"/>
</dbReference>
<comment type="similarity">
    <text evidence="5">Belongs to the CheB family.</text>
</comment>
<dbReference type="GO" id="GO:0000156">
    <property type="term" value="F:phosphorelay response regulator activity"/>
    <property type="evidence" value="ECO:0007669"/>
    <property type="project" value="InterPro"/>
</dbReference>
<dbReference type="RefSeq" id="WP_123332314.1">
    <property type="nucleotide sequence ID" value="NZ_JALQCW010000019.1"/>
</dbReference>
<dbReference type="GO" id="GO:0050568">
    <property type="term" value="F:protein-glutamine glutaminase activity"/>
    <property type="evidence" value="ECO:0007669"/>
    <property type="project" value="UniProtKB-UniRule"/>
</dbReference>
<dbReference type="Pfam" id="PF00072">
    <property type="entry name" value="Response_reg"/>
    <property type="match status" value="1"/>
</dbReference>
<keyword evidence="1 5" id="KW-0963">Cytoplasm</keyword>
<dbReference type="InterPro" id="IPR008248">
    <property type="entry name" value="CheB-like"/>
</dbReference>
<keyword evidence="3 5" id="KW-0378">Hydrolase</keyword>
<dbReference type="InterPro" id="IPR000673">
    <property type="entry name" value="Sig_transdc_resp-reg_Me-estase"/>
</dbReference>
<evidence type="ECO:0000256" key="1">
    <source>
        <dbReference type="ARBA" id="ARBA00022490"/>
    </source>
</evidence>
<reference evidence="12 13" key="1">
    <citation type="journal article" date="2022" name="Int. J. Syst. Evol. Microbiol.">
        <title>Pseudomonas aegrilactucae sp. nov. and Pseudomonas morbosilactucae sp. nov., pathogens causing bacterial rot of lettuce in Japan.</title>
        <authorList>
            <person name="Sawada H."/>
            <person name="Fujikawa T."/>
            <person name="Satou M."/>
        </authorList>
    </citation>
    <scope>NUCLEOTIDE SEQUENCE [LARGE SCALE GENOMIC DNA]</scope>
    <source>
        <strain evidence="10 12">MAFF 302030</strain>
        <strain evidence="11 13">MAFF 302046</strain>
    </source>
</reference>
<evidence type="ECO:0000259" key="9">
    <source>
        <dbReference type="PROSITE" id="PS50122"/>
    </source>
</evidence>
<dbReference type="CDD" id="cd17541">
    <property type="entry name" value="REC_CheB-like"/>
    <property type="match status" value="1"/>
</dbReference>
<feature type="active site" evidence="5 6">
    <location>
        <position position="169"/>
    </location>
</feature>
<accession>A0A9X1YUM7</accession>
<gene>
    <name evidence="5" type="primary">cheB</name>
    <name evidence="10" type="ORF">M1B34_09575</name>
    <name evidence="11" type="ORF">M1B35_01195</name>
</gene>
<dbReference type="AlphaFoldDB" id="A0A9X1YUM7"/>
<dbReference type="PROSITE" id="PS50122">
    <property type="entry name" value="CHEB"/>
    <property type="match status" value="1"/>
</dbReference>
<keyword evidence="13" id="KW-1185">Reference proteome</keyword>
<evidence type="ECO:0000256" key="4">
    <source>
        <dbReference type="ARBA" id="ARBA00048267"/>
    </source>
</evidence>
<dbReference type="NCBIfam" id="NF009206">
    <property type="entry name" value="PRK12555.1"/>
    <property type="match status" value="1"/>
</dbReference>
<dbReference type="SUPFAM" id="SSF52738">
    <property type="entry name" value="Methylesterase CheB, C-terminal domain"/>
    <property type="match status" value="1"/>
</dbReference>
<reference evidence="12 13" key="2">
    <citation type="journal article" date="2023" name="Plant Pathol.">
        <title>Dismantling and reorganizing Pseudomonas marginalis sensu#lato.</title>
        <authorList>
            <person name="Sawada H."/>
            <person name="Fujikawa T."/>
            <person name="Satou M."/>
        </authorList>
    </citation>
    <scope>NUCLEOTIDE SEQUENCE [LARGE SCALE GENOMIC DNA]</scope>
    <source>
        <strain evidence="10 12">MAFF 302030</strain>
        <strain evidence="11 13">MAFF 302046</strain>
    </source>
</reference>
<comment type="PTM">
    <text evidence="5">Phosphorylated by CheA. Phosphorylation of the N-terminal regulatory domain activates the methylesterase activity.</text>
</comment>
<comment type="subcellular location">
    <subcellularLocation>
        <location evidence="5">Cytoplasm</location>
    </subcellularLocation>
</comment>
<keyword evidence="5 7" id="KW-0597">Phosphoprotein</keyword>
<comment type="catalytic activity">
    <reaction evidence="4 5">
        <text>[protein]-L-glutamate 5-O-methyl ester + H2O = L-glutamyl-[protein] + methanol + H(+)</text>
        <dbReference type="Rhea" id="RHEA:23236"/>
        <dbReference type="Rhea" id="RHEA-COMP:10208"/>
        <dbReference type="Rhea" id="RHEA-COMP:10311"/>
        <dbReference type="ChEBI" id="CHEBI:15377"/>
        <dbReference type="ChEBI" id="CHEBI:15378"/>
        <dbReference type="ChEBI" id="CHEBI:17790"/>
        <dbReference type="ChEBI" id="CHEBI:29973"/>
        <dbReference type="ChEBI" id="CHEBI:82795"/>
        <dbReference type="EC" id="3.1.1.61"/>
    </reaction>
</comment>